<keyword evidence="3 8" id="KW-0547">Nucleotide-binding</keyword>
<evidence type="ECO:0000256" key="9">
    <source>
        <dbReference type="RuleBase" id="RU363038"/>
    </source>
</evidence>
<keyword evidence="6 8" id="KW-0030">Aminoacyl-tRNA synthetase</keyword>
<comment type="caution">
    <text evidence="12">The sequence shown here is derived from an EMBL/GenBank/DDBJ whole genome shotgun (WGS) entry which is preliminary data.</text>
</comment>
<comment type="catalytic activity">
    <reaction evidence="7 8">
        <text>tRNA(Arg) + L-arginine + ATP = L-arginyl-tRNA(Arg) + AMP + diphosphate</text>
        <dbReference type="Rhea" id="RHEA:20301"/>
        <dbReference type="Rhea" id="RHEA-COMP:9658"/>
        <dbReference type="Rhea" id="RHEA-COMP:9673"/>
        <dbReference type="ChEBI" id="CHEBI:30616"/>
        <dbReference type="ChEBI" id="CHEBI:32682"/>
        <dbReference type="ChEBI" id="CHEBI:33019"/>
        <dbReference type="ChEBI" id="CHEBI:78442"/>
        <dbReference type="ChEBI" id="CHEBI:78513"/>
        <dbReference type="ChEBI" id="CHEBI:456215"/>
        <dbReference type="EC" id="6.1.1.19"/>
    </reaction>
</comment>
<dbReference type="InterPro" id="IPR008909">
    <property type="entry name" value="DALR_anticod-bd"/>
</dbReference>
<feature type="domain" description="DALR anticodon binding" evidence="10">
    <location>
        <begin position="435"/>
        <end position="545"/>
    </location>
</feature>
<dbReference type="InterPro" id="IPR036695">
    <property type="entry name" value="Arg-tRNA-synth_N_sf"/>
</dbReference>
<dbReference type="SMART" id="SM00836">
    <property type="entry name" value="DALR_1"/>
    <property type="match status" value="1"/>
</dbReference>
<dbReference type="InterPro" id="IPR005148">
    <property type="entry name" value="Arg-tRNA-synth_N"/>
</dbReference>
<evidence type="ECO:0000256" key="3">
    <source>
        <dbReference type="ARBA" id="ARBA00022741"/>
    </source>
</evidence>
<dbReference type="Pfam" id="PF00750">
    <property type="entry name" value="tRNA-synt_1d"/>
    <property type="match status" value="1"/>
</dbReference>
<comment type="subunit">
    <text evidence="8">Monomer.</text>
</comment>
<dbReference type="RefSeq" id="WP_204695481.1">
    <property type="nucleotide sequence ID" value="NZ_JAFBEC010000001.1"/>
</dbReference>
<dbReference type="InterPro" id="IPR014729">
    <property type="entry name" value="Rossmann-like_a/b/a_fold"/>
</dbReference>
<dbReference type="SUPFAM" id="SSF52374">
    <property type="entry name" value="Nucleotidylyl transferase"/>
    <property type="match status" value="1"/>
</dbReference>
<dbReference type="PRINTS" id="PR01038">
    <property type="entry name" value="TRNASYNTHARG"/>
</dbReference>
<organism evidence="12 13">
    <name type="scientific">Geomicrobium sediminis</name>
    <dbReference type="NCBI Taxonomy" id="1347788"/>
    <lineage>
        <taxon>Bacteria</taxon>
        <taxon>Bacillati</taxon>
        <taxon>Bacillota</taxon>
        <taxon>Bacilli</taxon>
        <taxon>Bacillales</taxon>
        <taxon>Geomicrobium</taxon>
    </lineage>
</organism>
<evidence type="ECO:0000256" key="4">
    <source>
        <dbReference type="ARBA" id="ARBA00022840"/>
    </source>
</evidence>
<dbReference type="Pfam" id="PF03485">
    <property type="entry name" value="Arg_tRNA_synt_N"/>
    <property type="match status" value="1"/>
</dbReference>
<evidence type="ECO:0000256" key="7">
    <source>
        <dbReference type="ARBA" id="ARBA00049339"/>
    </source>
</evidence>
<dbReference type="Proteomes" id="UP000741863">
    <property type="component" value="Unassembled WGS sequence"/>
</dbReference>
<evidence type="ECO:0000256" key="8">
    <source>
        <dbReference type="HAMAP-Rule" id="MF_00123"/>
    </source>
</evidence>
<comment type="similarity">
    <text evidence="1 8 9">Belongs to the class-I aminoacyl-tRNA synthetase family.</text>
</comment>
<dbReference type="EMBL" id="JAFBEC010000001">
    <property type="protein sequence ID" value="MBM7631332.1"/>
    <property type="molecule type" value="Genomic_DNA"/>
</dbReference>
<dbReference type="InterPro" id="IPR009080">
    <property type="entry name" value="tRNAsynth_Ia_anticodon-bd"/>
</dbReference>
<reference evidence="12 13" key="1">
    <citation type="submission" date="2021-01" db="EMBL/GenBank/DDBJ databases">
        <title>Genomic Encyclopedia of Type Strains, Phase IV (KMG-IV): sequencing the most valuable type-strain genomes for metagenomic binning, comparative biology and taxonomic classification.</title>
        <authorList>
            <person name="Goeker M."/>
        </authorList>
    </citation>
    <scope>NUCLEOTIDE SEQUENCE [LARGE SCALE GENOMIC DNA]</scope>
    <source>
        <strain evidence="12 13">DSM 25540</strain>
    </source>
</reference>
<evidence type="ECO:0000259" key="11">
    <source>
        <dbReference type="SMART" id="SM01016"/>
    </source>
</evidence>
<keyword evidence="13" id="KW-1185">Reference proteome</keyword>
<dbReference type="HAMAP" id="MF_00123">
    <property type="entry name" value="Arg_tRNA_synth"/>
    <property type="match status" value="1"/>
</dbReference>
<dbReference type="SUPFAM" id="SSF55190">
    <property type="entry name" value="Arginyl-tRNA synthetase (ArgRS), N-terminal 'additional' domain"/>
    <property type="match status" value="1"/>
</dbReference>
<feature type="domain" description="Arginyl tRNA synthetase N-terminal" evidence="11">
    <location>
        <begin position="2"/>
        <end position="82"/>
    </location>
</feature>
<dbReference type="InterPro" id="IPR001278">
    <property type="entry name" value="Arg-tRNA-ligase"/>
</dbReference>
<sequence length="545" mass="62520">MNLLKEEIANVLSLELSVPISIQLFEYPKQPIHGDLSIPCFILAKELKMSPHDIALRIQTILSAVTSIDEVDVIGGYANVHFNRTTFADLLFSKKKKKITNQGTVTIDMSSPNIAKPFSMGHLRSTIIGESIARLYENQGYTVVRINHIGDWGTQFGKLIAAYKEWGVQEEVEKAPIQELLKLYVRFHKEGDEADGRRWFYELERGNEEALSLWKWFKTVSLSSFQGIYTKLGVAFDSYDSESFYNDKMQAVIEQLEIHHLLEQSEGAQVVSLDQEHLPPCLIKKSDGATLYATRDLAAAIYRKQTYQFTRSLYIVGNEQTLHFKQLKAVLRKLGYEWSEQMKHINFGMMRLEGKKMSTRKGSVVYLEDVLSEATALAEQYMQEKNPNLPNRQEVARQVGVGAIIFNDLKNDRRNDIDFSLEDTLRFEGETGPYVQYTHVRTYSLIREQSYTWQDGQNVEDEAWECLIVLSKLEETIARAADTHDPSLVARYVLSLSQAFNRYYSQTHILKDDVHLQNRLSLVDAINVTIKECLHLLVIEAPKKM</sequence>
<evidence type="ECO:0000313" key="13">
    <source>
        <dbReference type="Proteomes" id="UP000741863"/>
    </source>
</evidence>
<dbReference type="SMART" id="SM01016">
    <property type="entry name" value="Arg_tRNA_synt_N"/>
    <property type="match status" value="1"/>
</dbReference>
<dbReference type="NCBIfam" id="TIGR00456">
    <property type="entry name" value="argS"/>
    <property type="match status" value="1"/>
</dbReference>
<evidence type="ECO:0000256" key="2">
    <source>
        <dbReference type="ARBA" id="ARBA00022598"/>
    </source>
</evidence>
<keyword evidence="4 8" id="KW-0067">ATP-binding</keyword>
<evidence type="ECO:0000259" key="10">
    <source>
        <dbReference type="SMART" id="SM00836"/>
    </source>
</evidence>
<dbReference type="GO" id="GO:0004814">
    <property type="term" value="F:arginine-tRNA ligase activity"/>
    <property type="evidence" value="ECO:0007669"/>
    <property type="project" value="UniProtKB-EC"/>
</dbReference>
<dbReference type="PANTHER" id="PTHR11956">
    <property type="entry name" value="ARGINYL-TRNA SYNTHETASE"/>
    <property type="match status" value="1"/>
</dbReference>
<evidence type="ECO:0000256" key="1">
    <source>
        <dbReference type="ARBA" id="ARBA00005594"/>
    </source>
</evidence>
<keyword evidence="8" id="KW-0963">Cytoplasm</keyword>
<evidence type="ECO:0000256" key="6">
    <source>
        <dbReference type="ARBA" id="ARBA00023146"/>
    </source>
</evidence>
<comment type="subcellular location">
    <subcellularLocation>
        <location evidence="8">Cytoplasm</location>
    </subcellularLocation>
</comment>
<gene>
    <name evidence="8" type="primary">argS</name>
    <name evidence="12" type="ORF">JOD17_000423</name>
</gene>
<dbReference type="PANTHER" id="PTHR11956:SF5">
    <property type="entry name" value="ARGININE--TRNA LIGASE, CYTOPLASMIC"/>
    <property type="match status" value="1"/>
</dbReference>
<dbReference type="InterPro" id="IPR035684">
    <property type="entry name" value="ArgRS_core"/>
</dbReference>
<accession>A0ABS2P7P0</accession>
<dbReference type="Gene3D" id="3.40.50.620">
    <property type="entry name" value="HUPs"/>
    <property type="match status" value="1"/>
</dbReference>
<name>A0ABS2P7P0_9BACL</name>
<feature type="short sequence motif" description="'HIGH' region" evidence="8">
    <location>
        <begin position="112"/>
        <end position="122"/>
    </location>
</feature>
<dbReference type="SUPFAM" id="SSF47323">
    <property type="entry name" value="Anticodon-binding domain of a subclass of class I aminoacyl-tRNA synthetases"/>
    <property type="match status" value="1"/>
</dbReference>
<dbReference type="CDD" id="cd00671">
    <property type="entry name" value="ArgRS_core"/>
    <property type="match status" value="1"/>
</dbReference>
<protein>
    <recommendedName>
        <fullName evidence="8">Arginine--tRNA ligase</fullName>
        <ecNumber evidence="8">6.1.1.19</ecNumber>
    </recommendedName>
    <alternativeName>
        <fullName evidence="8">Arginyl-tRNA synthetase</fullName>
        <shortName evidence="8">ArgRS</shortName>
    </alternativeName>
</protein>
<dbReference type="EC" id="6.1.1.19" evidence="8"/>
<dbReference type="Gene3D" id="1.10.730.10">
    <property type="entry name" value="Isoleucyl-tRNA Synthetase, Domain 1"/>
    <property type="match status" value="1"/>
</dbReference>
<keyword evidence="2 8" id="KW-0436">Ligase</keyword>
<keyword evidence="5 8" id="KW-0648">Protein biosynthesis</keyword>
<dbReference type="Pfam" id="PF05746">
    <property type="entry name" value="DALR_1"/>
    <property type="match status" value="1"/>
</dbReference>
<evidence type="ECO:0000313" key="12">
    <source>
        <dbReference type="EMBL" id="MBM7631332.1"/>
    </source>
</evidence>
<dbReference type="Gene3D" id="3.30.1360.70">
    <property type="entry name" value="Arginyl tRNA synthetase N-terminal domain"/>
    <property type="match status" value="1"/>
</dbReference>
<evidence type="ECO:0000256" key="5">
    <source>
        <dbReference type="ARBA" id="ARBA00022917"/>
    </source>
</evidence>
<proteinExistence type="inferred from homology"/>